<reference evidence="5 6" key="1">
    <citation type="submission" date="2020-10" db="EMBL/GenBank/DDBJ databases">
        <title>The Coptis chinensis genome and diversification of protoberbering-type alkaloids.</title>
        <authorList>
            <person name="Wang B."/>
            <person name="Shu S."/>
            <person name="Song C."/>
            <person name="Liu Y."/>
        </authorList>
    </citation>
    <scope>NUCLEOTIDE SEQUENCE [LARGE SCALE GENOMIC DNA]</scope>
    <source>
        <strain evidence="5">HL-2020</strain>
        <tissue evidence="5">Leaf</tissue>
    </source>
</reference>
<protein>
    <recommendedName>
        <fullName evidence="4">Cyclin N-terminal domain-containing protein</fullName>
    </recommendedName>
</protein>
<dbReference type="PANTHER" id="PTHR10177">
    <property type="entry name" value="CYCLINS"/>
    <property type="match status" value="1"/>
</dbReference>
<evidence type="ECO:0000313" key="6">
    <source>
        <dbReference type="Proteomes" id="UP000631114"/>
    </source>
</evidence>
<gene>
    <name evidence="5" type="ORF">IFM89_025845</name>
</gene>
<organism evidence="5 6">
    <name type="scientific">Coptis chinensis</name>
    <dbReference type="NCBI Taxonomy" id="261450"/>
    <lineage>
        <taxon>Eukaryota</taxon>
        <taxon>Viridiplantae</taxon>
        <taxon>Streptophyta</taxon>
        <taxon>Embryophyta</taxon>
        <taxon>Tracheophyta</taxon>
        <taxon>Spermatophyta</taxon>
        <taxon>Magnoliopsida</taxon>
        <taxon>Ranunculales</taxon>
        <taxon>Ranunculaceae</taxon>
        <taxon>Coptidoideae</taxon>
        <taxon>Coptis</taxon>
    </lineage>
</organism>
<evidence type="ECO:0000256" key="2">
    <source>
        <dbReference type="ARBA" id="ARBA00023306"/>
    </source>
</evidence>
<dbReference type="SUPFAM" id="SSF47954">
    <property type="entry name" value="Cyclin-like"/>
    <property type="match status" value="1"/>
</dbReference>
<evidence type="ECO:0000256" key="3">
    <source>
        <dbReference type="SAM" id="Phobius"/>
    </source>
</evidence>
<evidence type="ECO:0000259" key="4">
    <source>
        <dbReference type="Pfam" id="PF00134"/>
    </source>
</evidence>
<dbReference type="GO" id="GO:0051301">
    <property type="term" value="P:cell division"/>
    <property type="evidence" value="ECO:0007669"/>
    <property type="project" value="UniProtKB-KW"/>
</dbReference>
<keyword evidence="1" id="KW-0132">Cell division</keyword>
<proteinExistence type="predicted"/>
<feature type="non-terminal residue" evidence="5">
    <location>
        <position position="89"/>
    </location>
</feature>
<dbReference type="Gene3D" id="1.10.472.10">
    <property type="entry name" value="Cyclin-like"/>
    <property type="match status" value="2"/>
</dbReference>
<evidence type="ECO:0000313" key="5">
    <source>
        <dbReference type="EMBL" id="KAF9598206.1"/>
    </source>
</evidence>
<dbReference type="Pfam" id="PF00134">
    <property type="entry name" value="Cyclin_N"/>
    <property type="match status" value="1"/>
</dbReference>
<keyword evidence="3" id="KW-0472">Membrane</keyword>
<dbReference type="OrthoDB" id="5590282at2759"/>
<comment type="caution">
    <text evidence="5">The sequence shown here is derived from an EMBL/GenBank/DDBJ whole genome shotgun (WGS) entry which is preliminary data.</text>
</comment>
<dbReference type="EMBL" id="JADFTS010000007">
    <property type="protein sequence ID" value="KAF9598206.1"/>
    <property type="molecule type" value="Genomic_DNA"/>
</dbReference>
<sequence length="89" mass="10424">KYEEISPPHVEDFVNITDNNTYTKQEVVKMKTNIFKFLNFEMGNPTIKTFLRRFTRTAQGDCEVSTSVTLLNIYLLCFLVVLVDVWINK</sequence>
<dbReference type="InterPro" id="IPR039361">
    <property type="entry name" value="Cyclin"/>
</dbReference>
<keyword evidence="2" id="KW-0131">Cell cycle</keyword>
<keyword evidence="3" id="KW-0812">Transmembrane</keyword>
<keyword evidence="6" id="KW-1185">Reference proteome</keyword>
<dbReference type="InterPro" id="IPR006671">
    <property type="entry name" value="Cyclin_N"/>
</dbReference>
<feature type="domain" description="Cyclin N-terminal" evidence="4">
    <location>
        <begin position="1"/>
        <end position="42"/>
    </location>
</feature>
<evidence type="ECO:0000256" key="1">
    <source>
        <dbReference type="ARBA" id="ARBA00022618"/>
    </source>
</evidence>
<accession>A0A835HFJ1</accession>
<keyword evidence="3" id="KW-1133">Transmembrane helix</keyword>
<feature type="transmembrane region" description="Helical" evidence="3">
    <location>
        <begin position="68"/>
        <end position="87"/>
    </location>
</feature>
<dbReference type="InterPro" id="IPR036915">
    <property type="entry name" value="Cyclin-like_sf"/>
</dbReference>
<dbReference type="AlphaFoldDB" id="A0A835HFJ1"/>
<name>A0A835HFJ1_9MAGN</name>
<dbReference type="Proteomes" id="UP000631114">
    <property type="component" value="Unassembled WGS sequence"/>
</dbReference>